<accession>A0ACC4B6S4</accession>
<dbReference type="EMBL" id="RCHU02000013">
    <property type="protein sequence ID" value="KAL3574060.1"/>
    <property type="molecule type" value="Genomic_DNA"/>
</dbReference>
<evidence type="ECO:0000313" key="1">
    <source>
        <dbReference type="EMBL" id="KAL3574060.1"/>
    </source>
</evidence>
<gene>
    <name evidence="1" type="ORF">D5086_024673</name>
</gene>
<comment type="caution">
    <text evidence="1">The sequence shown here is derived from an EMBL/GenBank/DDBJ whole genome shotgun (WGS) entry which is preliminary data.</text>
</comment>
<name>A0ACC4B6S4_POPAL</name>
<evidence type="ECO:0000313" key="2">
    <source>
        <dbReference type="Proteomes" id="UP000309997"/>
    </source>
</evidence>
<dbReference type="Proteomes" id="UP000309997">
    <property type="component" value="Unassembled WGS sequence"/>
</dbReference>
<organism evidence="1 2">
    <name type="scientific">Populus alba</name>
    <name type="common">White poplar</name>
    <dbReference type="NCBI Taxonomy" id="43335"/>
    <lineage>
        <taxon>Eukaryota</taxon>
        <taxon>Viridiplantae</taxon>
        <taxon>Streptophyta</taxon>
        <taxon>Embryophyta</taxon>
        <taxon>Tracheophyta</taxon>
        <taxon>Spermatophyta</taxon>
        <taxon>Magnoliopsida</taxon>
        <taxon>eudicotyledons</taxon>
        <taxon>Gunneridae</taxon>
        <taxon>Pentapetalae</taxon>
        <taxon>rosids</taxon>
        <taxon>fabids</taxon>
        <taxon>Malpighiales</taxon>
        <taxon>Salicaceae</taxon>
        <taxon>Saliceae</taxon>
        <taxon>Populus</taxon>
    </lineage>
</organism>
<reference evidence="1 2" key="1">
    <citation type="journal article" date="2024" name="Plant Biotechnol. J.">
        <title>Genome and CRISPR/Cas9 system of a widespread forest tree (Populus alba) in the world.</title>
        <authorList>
            <person name="Liu Y.J."/>
            <person name="Jiang P.F."/>
            <person name="Han X.M."/>
            <person name="Li X.Y."/>
            <person name="Wang H.M."/>
            <person name="Wang Y.J."/>
            <person name="Wang X.X."/>
            <person name="Zeng Q.Y."/>
        </authorList>
    </citation>
    <scope>NUCLEOTIDE SEQUENCE [LARGE SCALE GENOMIC DNA]</scope>
    <source>
        <strain evidence="2">cv. PAL-ZL1</strain>
    </source>
</reference>
<protein>
    <submittedName>
        <fullName evidence="1">Uncharacterized protein</fullName>
    </submittedName>
</protein>
<proteinExistence type="predicted"/>
<sequence>MSNFVHPCLLQLLPLLFFVLVQLLCASCQSASVDLNPEDKASLLLFRSWIQDPVHGLSTWFGSNCTNWTGLVCQNHTGQVISINLRNVNLSGYIHPNLCNLLFLETLVLSENGFTGQIPLCFGRLQNLKTLDLSHNRFGGVLPDSLMRLRQLKELTLNGNHDLGGVVPWWVGNFSSNLEKLDLGFNSFHGTIPESLFYCKSLKYLDLGNNYLSGDLHDFFQPLVFLNLSSNSLSGTLPCFSASIRSLGVLNLARNSIVGGIPTCIASLEELTHLNLSFNHLNYAISPRLVFSEKLLALDLSFNDISGPLPTKIAETTEKSGLVLLDLSHNCFSGGIPLKITELKSLQALFLSHNLLTGEIPARIGNLTYLQVIDLSRNSLSGSIPLNIVGCFQLLALVLNNNNLSGQIQPELDALDSLKVLDISNNGISGEIPLTLAGCKSLEIVDFSSNNLSGNLNDAITKWSNLRYLSLARNKFSGSLPSWLFTFEEIQMIDFSGNKFSGFVPDGNFNISLEFNNGDVRRLPAEPFLAIRNIEIKISVLVVDNSELSFNYHLSSTAGIDLSDNLLHGEIPHGLFGLQGLEYLNLSYNFLDGQVPSLEKMQSLRALDLSHNSLSGQIPGNISRLKELVLLNFSYNSLSGFVPQREGYGRFPGAFAGNPDLCVESPRVKCDSGSLPAVPGKSFEETEGPISVWIFCISAFVEELAFLVKDNLRCKHLVLSMEETFLNFLQDDSSHSDGILELQPMDAYSRLLLHRLADIFGFSHVSIGEGDDRHLILERCPETSIPSILVSDILFQFDEPHTSTTSHQLLRRKDAPPVLPATSPPHNAFREREVAYFAARDRIFSRDVGEMREPIKEKPQKVLVVAHRMIAHALGQNTSLRNQGAAVRDGTGHRVKTKEQHVQEKGKIEPSSSSEAFQGIAFLPDKNINSFGTAKSNNHGSCASSQGQRNSHQVLVERGGTCNISKSQNLIGRNGTKDYSKAEHVGAAKRMFAHALGRHLGDHTTNSDRKRVDD</sequence>
<keyword evidence="2" id="KW-1185">Reference proteome</keyword>